<evidence type="ECO:0000313" key="2">
    <source>
        <dbReference type="EMBL" id="GAA0161738.1"/>
    </source>
</evidence>
<organism evidence="2 3">
    <name type="scientific">Lithospermum erythrorhizon</name>
    <name type="common">Purple gromwell</name>
    <name type="synonym">Lithospermum officinale var. erythrorhizon</name>
    <dbReference type="NCBI Taxonomy" id="34254"/>
    <lineage>
        <taxon>Eukaryota</taxon>
        <taxon>Viridiplantae</taxon>
        <taxon>Streptophyta</taxon>
        <taxon>Embryophyta</taxon>
        <taxon>Tracheophyta</taxon>
        <taxon>Spermatophyta</taxon>
        <taxon>Magnoliopsida</taxon>
        <taxon>eudicotyledons</taxon>
        <taxon>Gunneridae</taxon>
        <taxon>Pentapetalae</taxon>
        <taxon>asterids</taxon>
        <taxon>lamiids</taxon>
        <taxon>Boraginales</taxon>
        <taxon>Boraginaceae</taxon>
        <taxon>Boraginoideae</taxon>
        <taxon>Lithospermeae</taxon>
        <taxon>Lithospermum</taxon>
    </lineage>
</organism>
<dbReference type="AlphaFoldDB" id="A0AAV3QDM4"/>
<dbReference type="EMBL" id="BAABME010004262">
    <property type="protein sequence ID" value="GAA0161738.1"/>
    <property type="molecule type" value="Genomic_DNA"/>
</dbReference>
<keyword evidence="3" id="KW-1185">Reference proteome</keyword>
<reference evidence="2 3" key="1">
    <citation type="submission" date="2024-01" db="EMBL/GenBank/DDBJ databases">
        <title>The complete chloroplast genome sequence of Lithospermum erythrorhizon: insights into the phylogenetic relationship among Boraginaceae species and the maternal lineages of purple gromwells.</title>
        <authorList>
            <person name="Okada T."/>
            <person name="Watanabe K."/>
        </authorList>
    </citation>
    <scope>NUCLEOTIDE SEQUENCE [LARGE SCALE GENOMIC DNA]</scope>
</reference>
<feature type="region of interest" description="Disordered" evidence="1">
    <location>
        <begin position="63"/>
        <end position="103"/>
    </location>
</feature>
<evidence type="ECO:0000256" key="1">
    <source>
        <dbReference type="SAM" id="MobiDB-lite"/>
    </source>
</evidence>
<comment type="caution">
    <text evidence="2">The sequence shown here is derived from an EMBL/GenBank/DDBJ whole genome shotgun (WGS) entry which is preliminary data.</text>
</comment>
<dbReference type="Proteomes" id="UP001454036">
    <property type="component" value="Unassembled WGS sequence"/>
</dbReference>
<gene>
    <name evidence="2" type="ORF">LIER_17985</name>
</gene>
<accession>A0AAV3QDM4</accession>
<proteinExistence type="predicted"/>
<protein>
    <submittedName>
        <fullName evidence="2">Uncharacterized protein</fullName>
    </submittedName>
</protein>
<name>A0AAV3QDM4_LITER</name>
<evidence type="ECO:0000313" key="3">
    <source>
        <dbReference type="Proteomes" id="UP001454036"/>
    </source>
</evidence>
<sequence length="103" mass="11678">MENDNKQLVHYLKGDYKIPNGLQLIVDDILYLAKHMEIGKDAKTSQPTTTAFFSIPYPTAPPHHPTHICSTPLPPPPLTIQQKQHHQERQPTQTTHLSKPIRG</sequence>